<evidence type="ECO:0000313" key="3">
    <source>
        <dbReference type="Proteomes" id="UP001185092"/>
    </source>
</evidence>
<proteinExistence type="predicted"/>
<name>A0AAE3XJ65_9BACT</name>
<gene>
    <name evidence="2" type="ORF">HNQ88_000095</name>
</gene>
<evidence type="ECO:0000313" key="2">
    <source>
        <dbReference type="EMBL" id="MDR6237119.1"/>
    </source>
</evidence>
<reference evidence="2" key="1">
    <citation type="submission" date="2023-07" db="EMBL/GenBank/DDBJ databases">
        <title>Genomic Encyclopedia of Type Strains, Phase IV (KMG-IV): sequencing the most valuable type-strain genomes for metagenomic binning, comparative biology and taxonomic classification.</title>
        <authorList>
            <person name="Goeker M."/>
        </authorList>
    </citation>
    <scope>NUCLEOTIDE SEQUENCE</scope>
    <source>
        <strain evidence="2">DSM 26174</strain>
    </source>
</reference>
<protein>
    <submittedName>
        <fullName evidence="2">Uncharacterized protein</fullName>
    </submittedName>
</protein>
<dbReference type="AlphaFoldDB" id="A0AAE3XJ65"/>
<feature type="region of interest" description="Disordered" evidence="1">
    <location>
        <begin position="1"/>
        <end position="27"/>
    </location>
</feature>
<comment type="caution">
    <text evidence="2">The sequence shown here is derived from an EMBL/GenBank/DDBJ whole genome shotgun (WGS) entry which is preliminary data.</text>
</comment>
<sequence length="861" mass="98843">MGYESIHHKRKIDSTKTQRKGAVQNPPLMSFSDHTPLQCIMGGRALKEMMRLSNKVKKLETIPEEDEESIQEESTKEAEYSKPFFKHKGSSGFLHEMCQALDAVNFFKIEYEELAQLSIDGGVGKKRKECLERFGKALDDVERYFFALQMEYPVRLDQIDVFENEMVRGALFQRLLAEMQEERVWQFLQLQRARTPFKSFSKSGAPVLREYQSLPTILSLSCFNLQQDETIDRIQVQRVFFSWIGQLLATESGEALLEEYYRLAQKLPQADKLSVHFVTERSHLPKPMRMEEDGKKCTIIVPWQCTEDWWNKVGDPEHQDFFHWVIIPSYLQLFDLLSQYLYGNKKRTKAGTPSKSNQLSRDMRREKGLFCMDYCLENPAKIQGAKLRSEPVFRDTWKSVEFPKYKSLRTQVAEKPEFEVEEEALTSVKTPAINFPSTRNFGAFEVLSPDIGFHKDQLDMRRIGYVNSGKHGAVVNVGTKDGTGKEFYLKLLNRNSQKDFYSKYPERESLASNLISVMGKRVAAPDSQVEPKGSETLRVLAHHAQRIYTEETRANPTTAGGSRKAKVSRVFRENASLPMPNVAVAMSKVPGHTIIDLDKMLPNDEVTKAVLRHPKVLAALGELYVYDLILGNHDRLPEEIHESNVLFNVTAVVNGGRLQNLQVHEPALSAIDQSMTPIDLYIMMECAKVNFGPMERCRLGRCGRKRNITVEHVAFHDMKFLQYADELKIKEGVSPRLRGFAMDQYRRLAKEVKAFLHAFVNGKSAEIVFNKYFVDETLREKANAVPLDIGFVEGLLNLISKGSIIQSLQWMNMPGFMQEVEMMVQGWAMIRDAIEEVGYDEIVMKLSEMRQKFNDDNGYEL</sequence>
<dbReference type="EMBL" id="JAVDQD010000001">
    <property type="protein sequence ID" value="MDR6237119.1"/>
    <property type="molecule type" value="Genomic_DNA"/>
</dbReference>
<organism evidence="2 3">
    <name type="scientific">Aureibacter tunicatorum</name>
    <dbReference type="NCBI Taxonomy" id="866807"/>
    <lineage>
        <taxon>Bacteria</taxon>
        <taxon>Pseudomonadati</taxon>
        <taxon>Bacteroidota</taxon>
        <taxon>Cytophagia</taxon>
        <taxon>Cytophagales</taxon>
        <taxon>Persicobacteraceae</taxon>
        <taxon>Aureibacter</taxon>
    </lineage>
</organism>
<accession>A0AAE3XJ65</accession>
<dbReference type="RefSeq" id="WP_309936558.1">
    <property type="nucleotide sequence ID" value="NZ_AP025305.1"/>
</dbReference>
<evidence type="ECO:0000256" key="1">
    <source>
        <dbReference type="SAM" id="MobiDB-lite"/>
    </source>
</evidence>
<dbReference type="Proteomes" id="UP001185092">
    <property type="component" value="Unassembled WGS sequence"/>
</dbReference>
<keyword evidence="3" id="KW-1185">Reference proteome</keyword>